<comment type="caution">
    <text evidence="1">The sequence shown here is derived from an EMBL/GenBank/DDBJ whole genome shotgun (WGS) entry which is preliminary data.</text>
</comment>
<evidence type="ECO:0008006" key="3">
    <source>
        <dbReference type="Google" id="ProtNLM"/>
    </source>
</evidence>
<dbReference type="OrthoDB" id="2994945at2759"/>
<evidence type="ECO:0000313" key="1">
    <source>
        <dbReference type="EMBL" id="KNZ60369.1"/>
    </source>
</evidence>
<dbReference type="AlphaFoldDB" id="A0A0L6VI44"/>
<sequence>WEKKKTGTTSTNICNFLVQLQDHCPTESIIVMDNAQIHGGIEFLPKYSPFLNPIKLVFNIIKIDVKNKEIQSKLGLAEAIRELINDKMTPEICSKSFLHFQKFYS</sequence>
<dbReference type="EMBL" id="LAVV01006266">
    <property type="protein sequence ID" value="KNZ60369.1"/>
    <property type="molecule type" value="Genomic_DNA"/>
</dbReference>
<protein>
    <recommendedName>
        <fullName evidence="3">Tc1-like transposase DDE domain-containing protein</fullName>
    </recommendedName>
</protein>
<dbReference type="Proteomes" id="UP000037035">
    <property type="component" value="Unassembled WGS sequence"/>
</dbReference>
<dbReference type="Gene3D" id="3.30.420.10">
    <property type="entry name" value="Ribonuclease H-like superfamily/Ribonuclease H"/>
    <property type="match status" value="1"/>
</dbReference>
<reference evidence="1 2" key="1">
    <citation type="submission" date="2015-08" db="EMBL/GenBank/DDBJ databases">
        <title>Next Generation Sequencing and Analysis of the Genome of Puccinia sorghi L Schw, the Causal Agent of Maize Common Rust.</title>
        <authorList>
            <person name="Rochi L."/>
            <person name="Burguener G."/>
            <person name="Darino M."/>
            <person name="Turjanski A."/>
            <person name="Kreff E."/>
            <person name="Dieguez M.J."/>
            <person name="Sacco F."/>
        </authorList>
    </citation>
    <scope>NUCLEOTIDE SEQUENCE [LARGE SCALE GENOMIC DNA]</scope>
    <source>
        <strain evidence="1 2">RO10H11247</strain>
    </source>
</reference>
<accession>A0A0L6VI44</accession>
<organism evidence="1 2">
    <name type="scientific">Puccinia sorghi</name>
    <dbReference type="NCBI Taxonomy" id="27349"/>
    <lineage>
        <taxon>Eukaryota</taxon>
        <taxon>Fungi</taxon>
        <taxon>Dikarya</taxon>
        <taxon>Basidiomycota</taxon>
        <taxon>Pucciniomycotina</taxon>
        <taxon>Pucciniomycetes</taxon>
        <taxon>Pucciniales</taxon>
        <taxon>Pucciniaceae</taxon>
        <taxon>Puccinia</taxon>
    </lineage>
</organism>
<proteinExistence type="predicted"/>
<dbReference type="VEuPathDB" id="FungiDB:VP01_15642g1"/>
<dbReference type="GO" id="GO:0003676">
    <property type="term" value="F:nucleic acid binding"/>
    <property type="evidence" value="ECO:0007669"/>
    <property type="project" value="InterPro"/>
</dbReference>
<name>A0A0L6VI44_9BASI</name>
<feature type="non-terminal residue" evidence="1">
    <location>
        <position position="1"/>
    </location>
</feature>
<evidence type="ECO:0000313" key="2">
    <source>
        <dbReference type="Proteomes" id="UP000037035"/>
    </source>
</evidence>
<feature type="non-terminal residue" evidence="1">
    <location>
        <position position="105"/>
    </location>
</feature>
<dbReference type="InterPro" id="IPR036397">
    <property type="entry name" value="RNaseH_sf"/>
</dbReference>
<keyword evidence="2" id="KW-1185">Reference proteome</keyword>
<gene>
    <name evidence="1" type="ORF">VP01_15642g1</name>
</gene>